<name>A0A840BY31_9HYPH</name>
<keyword evidence="2" id="KW-1185">Reference proteome</keyword>
<reference evidence="1 2" key="1">
    <citation type="submission" date="2020-08" db="EMBL/GenBank/DDBJ databases">
        <title>Genomic Encyclopedia of Type Strains, Phase IV (KMG-IV): sequencing the most valuable type-strain genomes for metagenomic binning, comparative biology and taxonomic classification.</title>
        <authorList>
            <person name="Goeker M."/>
        </authorList>
    </citation>
    <scope>NUCLEOTIDE SEQUENCE [LARGE SCALE GENOMIC DNA]</scope>
    <source>
        <strain evidence="1 2">DSM 103737</strain>
    </source>
</reference>
<dbReference type="RefSeq" id="WP_157672205.1">
    <property type="nucleotide sequence ID" value="NZ_JACIEN010000003.1"/>
</dbReference>
<evidence type="ECO:0000313" key="1">
    <source>
        <dbReference type="EMBL" id="MBB4018014.1"/>
    </source>
</evidence>
<evidence type="ECO:0000313" key="2">
    <source>
        <dbReference type="Proteomes" id="UP000577362"/>
    </source>
</evidence>
<proteinExistence type="predicted"/>
<sequence length="45" mass="4937">MILLRFCAVLAGRRCAEAAGPRLQALSCGHFGAESRVYRQSFPPE</sequence>
<protein>
    <submittedName>
        <fullName evidence="1">Uncharacterized protein</fullName>
    </submittedName>
</protein>
<gene>
    <name evidence="1" type="ORF">GGR16_003048</name>
</gene>
<dbReference type="EMBL" id="JACIEN010000003">
    <property type="protein sequence ID" value="MBB4018014.1"/>
    <property type="molecule type" value="Genomic_DNA"/>
</dbReference>
<comment type="caution">
    <text evidence="1">The sequence shown here is derived from an EMBL/GenBank/DDBJ whole genome shotgun (WGS) entry which is preliminary data.</text>
</comment>
<accession>A0A840BY31</accession>
<dbReference type="Proteomes" id="UP000577362">
    <property type="component" value="Unassembled WGS sequence"/>
</dbReference>
<dbReference type="AlphaFoldDB" id="A0A840BY31"/>
<organism evidence="1 2">
    <name type="scientific">Chelatococcus caeni</name>
    <dbReference type="NCBI Taxonomy" id="1348468"/>
    <lineage>
        <taxon>Bacteria</taxon>
        <taxon>Pseudomonadati</taxon>
        <taxon>Pseudomonadota</taxon>
        <taxon>Alphaproteobacteria</taxon>
        <taxon>Hyphomicrobiales</taxon>
        <taxon>Chelatococcaceae</taxon>
        <taxon>Chelatococcus</taxon>
    </lineage>
</organism>